<evidence type="ECO:0000313" key="2">
    <source>
        <dbReference type="EMBL" id="ABC78612.1"/>
    </source>
</evidence>
<feature type="region of interest" description="Disordered" evidence="1">
    <location>
        <begin position="19"/>
        <end position="44"/>
    </location>
</feature>
<gene>
    <name evidence="2" type="ORF">SYN_02466</name>
</gene>
<name>Q2LX03_SYNAS</name>
<evidence type="ECO:0000313" key="3">
    <source>
        <dbReference type="Proteomes" id="UP000001933"/>
    </source>
</evidence>
<dbReference type="EMBL" id="CP000252">
    <property type="protein sequence ID" value="ABC78612.1"/>
    <property type="molecule type" value="Genomic_DNA"/>
</dbReference>
<keyword evidence="3" id="KW-1185">Reference proteome</keyword>
<dbReference type="HOGENOM" id="CLU_2940159_0_0_7"/>
<dbReference type="KEGG" id="sat:SYN_02466"/>
<organism evidence="2 3">
    <name type="scientific">Syntrophus aciditrophicus (strain SB)</name>
    <dbReference type="NCBI Taxonomy" id="56780"/>
    <lineage>
        <taxon>Bacteria</taxon>
        <taxon>Pseudomonadati</taxon>
        <taxon>Thermodesulfobacteriota</taxon>
        <taxon>Syntrophia</taxon>
        <taxon>Syntrophales</taxon>
        <taxon>Syntrophaceae</taxon>
        <taxon>Syntrophus</taxon>
    </lineage>
</organism>
<reference evidence="2 3" key="1">
    <citation type="journal article" date="2007" name="Proc. Natl. Acad. Sci. U.S.A.">
        <title>The genome of Syntrophus aciditrophicus: life at the thermodynamic limit of microbial growth.</title>
        <authorList>
            <person name="McInerney M.J."/>
            <person name="Rohlin L."/>
            <person name="Mouttaki H."/>
            <person name="Kim U."/>
            <person name="Krupp R.S."/>
            <person name="Rios-Hernandez L."/>
            <person name="Sieber J."/>
            <person name="Struchtemeyer C.G."/>
            <person name="Bhattacharyya A."/>
            <person name="Campbell J.W."/>
            <person name="Gunsalus R.P."/>
        </authorList>
    </citation>
    <scope>NUCLEOTIDE SEQUENCE [LARGE SCALE GENOMIC DNA]</scope>
    <source>
        <strain evidence="2 3">SB</strain>
    </source>
</reference>
<accession>Q2LX03</accession>
<sequence>MVAPHAGAWIETSGRQCRNDCELSPPMRGRGLKPKPTPNSPKLTAVAPHAGAWIETLRCG</sequence>
<proteinExistence type="predicted"/>
<protein>
    <submittedName>
        <fullName evidence="2">Hypothetical cytosolic protein</fullName>
    </submittedName>
</protein>
<evidence type="ECO:0000256" key="1">
    <source>
        <dbReference type="SAM" id="MobiDB-lite"/>
    </source>
</evidence>
<dbReference type="AlphaFoldDB" id="Q2LX03"/>
<dbReference type="InParanoid" id="Q2LX03"/>
<dbReference type="Proteomes" id="UP000001933">
    <property type="component" value="Chromosome"/>
</dbReference>